<dbReference type="PROSITE" id="PS51257">
    <property type="entry name" value="PROKAR_LIPOPROTEIN"/>
    <property type="match status" value="1"/>
</dbReference>
<feature type="chain" id="PRO_5015973654" description="Lipoprotein" evidence="1">
    <location>
        <begin position="24"/>
        <end position="63"/>
    </location>
</feature>
<evidence type="ECO:0000313" key="2">
    <source>
        <dbReference type="EMBL" id="PWG16147.1"/>
    </source>
</evidence>
<protein>
    <recommendedName>
        <fullName evidence="4">Lipoprotein</fullName>
    </recommendedName>
</protein>
<dbReference type="EMBL" id="QETF01000017">
    <property type="protein sequence ID" value="PWG16147.1"/>
    <property type="molecule type" value="Genomic_DNA"/>
</dbReference>
<feature type="signal peptide" evidence="1">
    <location>
        <begin position="1"/>
        <end position="23"/>
    </location>
</feature>
<sequence length="63" mass="6983">MWMRRMMLVLPTALLAGCGISLTAECDWAEPIRPSRADVLTPGTQRQILFHNATGAELCGWQP</sequence>
<dbReference type="Proteomes" id="UP000245293">
    <property type="component" value="Unassembled WGS sequence"/>
</dbReference>
<evidence type="ECO:0000313" key="3">
    <source>
        <dbReference type="Proteomes" id="UP000245293"/>
    </source>
</evidence>
<organism evidence="2 3">
    <name type="scientific">Salibaculum griseiflavum</name>
    <dbReference type="NCBI Taxonomy" id="1914409"/>
    <lineage>
        <taxon>Bacteria</taxon>
        <taxon>Pseudomonadati</taxon>
        <taxon>Pseudomonadota</taxon>
        <taxon>Alphaproteobacteria</taxon>
        <taxon>Rhodobacterales</taxon>
        <taxon>Roseobacteraceae</taxon>
        <taxon>Salibaculum</taxon>
    </lineage>
</organism>
<accession>A0A2V1P402</accession>
<proteinExistence type="predicted"/>
<name>A0A2V1P402_9RHOB</name>
<keyword evidence="1" id="KW-0732">Signal</keyword>
<dbReference type="AlphaFoldDB" id="A0A2V1P402"/>
<reference evidence="3" key="1">
    <citation type="submission" date="2018-05" db="EMBL/GenBank/DDBJ databases">
        <authorList>
            <person name="Du Z."/>
            <person name="Wang X."/>
        </authorList>
    </citation>
    <scope>NUCLEOTIDE SEQUENCE [LARGE SCALE GENOMIC DNA]</scope>
    <source>
        <strain evidence="3">WDS4C29</strain>
    </source>
</reference>
<comment type="caution">
    <text evidence="2">The sequence shown here is derived from an EMBL/GenBank/DDBJ whole genome shotgun (WGS) entry which is preliminary data.</text>
</comment>
<evidence type="ECO:0000256" key="1">
    <source>
        <dbReference type="SAM" id="SignalP"/>
    </source>
</evidence>
<keyword evidence="3" id="KW-1185">Reference proteome</keyword>
<evidence type="ECO:0008006" key="4">
    <source>
        <dbReference type="Google" id="ProtNLM"/>
    </source>
</evidence>
<gene>
    <name evidence="2" type="ORF">DFK10_13220</name>
</gene>